<evidence type="ECO:0000313" key="4">
    <source>
        <dbReference type="Proteomes" id="UP000308549"/>
    </source>
</evidence>
<feature type="compositionally biased region" description="Basic and acidic residues" evidence="1">
    <location>
        <begin position="109"/>
        <end position="142"/>
    </location>
</feature>
<accession>A0A4U0U0K0</accession>
<feature type="region of interest" description="Disordered" evidence="1">
    <location>
        <begin position="62"/>
        <end position="177"/>
    </location>
</feature>
<reference evidence="3 4" key="1">
    <citation type="submission" date="2017-03" db="EMBL/GenBank/DDBJ databases">
        <title>Genomes of endolithic fungi from Antarctica.</title>
        <authorList>
            <person name="Coleine C."/>
            <person name="Masonjones S."/>
            <person name="Stajich J.E."/>
        </authorList>
    </citation>
    <scope>NUCLEOTIDE SEQUENCE [LARGE SCALE GENOMIC DNA]</scope>
    <source>
        <strain evidence="3 4">CCFEE 6315</strain>
    </source>
</reference>
<keyword evidence="2" id="KW-0732">Signal</keyword>
<dbReference type="AlphaFoldDB" id="A0A4U0U0K0"/>
<dbReference type="Proteomes" id="UP000308549">
    <property type="component" value="Unassembled WGS sequence"/>
</dbReference>
<evidence type="ECO:0000256" key="1">
    <source>
        <dbReference type="SAM" id="MobiDB-lite"/>
    </source>
</evidence>
<sequence>MQLTSLAIAVSITASYALPIVPAERRDIHSHPIRSFDTLWTGNGVSADDKATAITKREELPAAEPPSGLAALHRRPGKRGAYDELVESPQSLVRCPAKCEADAASQDPKGLEGIHDRSANSEDKSEESTDHDMRTGDHDTLIRRPAKRGAEASPPVTLENPSVWPHHAHHHHSSPEA</sequence>
<feature type="compositionally biased region" description="Basic residues" evidence="1">
    <location>
        <begin position="166"/>
        <end position="177"/>
    </location>
</feature>
<feature type="signal peptide" evidence="2">
    <location>
        <begin position="1"/>
        <end position="17"/>
    </location>
</feature>
<comment type="caution">
    <text evidence="3">The sequence shown here is derived from an EMBL/GenBank/DDBJ whole genome shotgun (WGS) entry which is preliminary data.</text>
</comment>
<gene>
    <name evidence="3" type="ORF">B0A50_03890</name>
</gene>
<proteinExistence type="predicted"/>
<evidence type="ECO:0000313" key="3">
    <source>
        <dbReference type="EMBL" id="TKA28423.1"/>
    </source>
</evidence>
<name>A0A4U0U0K0_9PEZI</name>
<feature type="chain" id="PRO_5020813420" evidence="2">
    <location>
        <begin position="18"/>
        <end position="177"/>
    </location>
</feature>
<dbReference type="EMBL" id="NAJL01000018">
    <property type="protein sequence ID" value="TKA28423.1"/>
    <property type="molecule type" value="Genomic_DNA"/>
</dbReference>
<keyword evidence="4" id="KW-1185">Reference proteome</keyword>
<organism evidence="3 4">
    <name type="scientific">Salinomyces thailandicus</name>
    <dbReference type="NCBI Taxonomy" id="706561"/>
    <lineage>
        <taxon>Eukaryota</taxon>
        <taxon>Fungi</taxon>
        <taxon>Dikarya</taxon>
        <taxon>Ascomycota</taxon>
        <taxon>Pezizomycotina</taxon>
        <taxon>Dothideomycetes</taxon>
        <taxon>Dothideomycetidae</taxon>
        <taxon>Mycosphaerellales</taxon>
        <taxon>Teratosphaeriaceae</taxon>
        <taxon>Salinomyces</taxon>
    </lineage>
</organism>
<protein>
    <submittedName>
        <fullName evidence="3">Uncharacterized protein</fullName>
    </submittedName>
</protein>
<evidence type="ECO:0000256" key="2">
    <source>
        <dbReference type="SAM" id="SignalP"/>
    </source>
</evidence>